<dbReference type="Proteomes" id="UP000015464">
    <property type="component" value="Unassembled WGS sequence"/>
</dbReference>
<keyword evidence="3 6" id="KW-1133">Transmembrane helix</keyword>
<evidence type="ECO:0000256" key="6">
    <source>
        <dbReference type="SAM" id="Phobius"/>
    </source>
</evidence>
<dbReference type="eggNOG" id="ENOG502RYG1">
    <property type="taxonomic scope" value="Eukaryota"/>
</dbReference>
<dbReference type="GO" id="GO:0035839">
    <property type="term" value="C:non-growing cell tip"/>
    <property type="evidence" value="ECO:0007669"/>
    <property type="project" value="EnsemblFungi"/>
</dbReference>
<gene>
    <name evidence="7" type="ORF">SPOG_00244</name>
</gene>
<dbReference type="GO" id="GO:0032153">
    <property type="term" value="C:cell division site"/>
    <property type="evidence" value="ECO:0007669"/>
    <property type="project" value="TreeGrafter"/>
</dbReference>
<dbReference type="RefSeq" id="XP_013023207.1">
    <property type="nucleotide sequence ID" value="XM_013167753.1"/>
</dbReference>
<dbReference type="GO" id="GO:0005886">
    <property type="term" value="C:plasma membrane"/>
    <property type="evidence" value="ECO:0007669"/>
    <property type="project" value="EnsemblFungi"/>
</dbReference>
<comment type="subcellular location">
    <subcellularLocation>
        <location evidence="1">Membrane</location>
        <topology evidence="1">Multi-pass membrane protein</topology>
    </subcellularLocation>
</comment>
<organism evidence="7 8">
    <name type="scientific">Schizosaccharomyces cryophilus (strain OY26 / ATCC MYA-4695 / CBS 11777 / NBRC 106824 / NRRL Y48691)</name>
    <name type="common">Fission yeast</name>
    <dbReference type="NCBI Taxonomy" id="653667"/>
    <lineage>
        <taxon>Eukaryota</taxon>
        <taxon>Fungi</taxon>
        <taxon>Dikarya</taxon>
        <taxon>Ascomycota</taxon>
        <taxon>Taphrinomycotina</taxon>
        <taxon>Schizosaccharomycetes</taxon>
        <taxon>Schizosaccharomycetales</taxon>
        <taxon>Schizosaccharomycetaceae</taxon>
        <taxon>Schizosaccharomyces</taxon>
    </lineage>
</organism>
<evidence type="ECO:0000256" key="2">
    <source>
        <dbReference type="ARBA" id="ARBA00022692"/>
    </source>
</evidence>
<protein>
    <submittedName>
        <fullName evidence="7">Membrane anchored protein Mac1</fullName>
    </submittedName>
</protein>
<evidence type="ECO:0000256" key="1">
    <source>
        <dbReference type="ARBA" id="ARBA00004141"/>
    </source>
</evidence>
<sequence length="579" mass="63644">MIRSLLAFLTIIFLLISTALLIIGSVSVPATSKMMLGKVNDTYLGIFGTCSGNGDHCTKTSFGYTVDDSLVQDFYYKGDKRNVLSKVLITHIISAGMSFISACLVFLSIFVVKQGLNIFNILFIFLTTLTTCCAFGVELTLFLPHNTWQSYVVAGAIGSDLLAILHLCFRSVSIGRMHKKNDETTPSNDTVESFSVYKEKEDYPLTMDDKLNNVPATLPKFNDALTSNSELGPPSEQEDSPFSKRVSPSFHEQSFVSPTPSRSVKSPTRDTLSKLPSYDDGRYIKTPSLISSNNFARPQVQAEDNKEYSPHKTGRLPGFPPLNTNRNGNSPAFNSDPFSKSNPSPTSSEDTNSAFFDVNPNMATTEFESSHQDSLSPSANDQPSSRKIARPFAPTESNNHLTREPDTSFPMKQQAHVSDSPVDTQFPHPESREVQNLLFSGNEPIHNKDLPKDNFNVNSSAQLKMPTTHRSRPPTSLNGSSNDLSNVTGVPRPFSKRPTPKPSRSPLERNQNPSQTSLGSAFSGPSMQPPMSRAEMRNPANLVPVSSTLDQLSGNADFELPVRGGRKNRRSDGVSRMIR</sequence>
<feature type="compositionally biased region" description="Polar residues" evidence="5">
    <location>
        <begin position="544"/>
        <end position="554"/>
    </location>
</feature>
<name>S9XDK3_SCHCR</name>
<dbReference type="OMA" id="LPHNTWQ"/>
<feature type="transmembrane region" description="Helical" evidence="6">
    <location>
        <begin position="148"/>
        <end position="169"/>
    </location>
</feature>
<dbReference type="HOGENOM" id="CLU_021379_0_0_1"/>
<dbReference type="AlphaFoldDB" id="S9XDK3"/>
<evidence type="ECO:0000313" key="7">
    <source>
        <dbReference type="EMBL" id="EPY51821.1"/>
    </source>
</evidence>
<feature type="region of interest" description="Disordered" evidence="5">
    <location>
        <begin position="218"/>
        <end position="428"/>
    </location>
</feature>
<dbReference type="InterPro" id="IPR009571">
    <property type="entry name" value="SUR7/Rim9-like_fungi"/>
</dbReference>
<feature type="transmembrane region" description="Helical" evidence="6">
    <location>
        <begin position="119"/>
        <end position="142"/>
    </location>
</feature>
<evidence type="ECO:0000256" key="4">
    <source>
        <dbReference type="ARBA" id="ARBA00023136"/>
    </source>
</evidence>
<keyword evidence="2 6" id="KW-0812">Transmembrane</keyword>
<dbReference type="GO" id="GO:0035840">
    <property type="term" value="C:old growing cell tip"/>
    <property type="evidence" value="ECO:0007669"/>
    <property type="project" value="EnsemblFungi"/>
</dbReference>
<keyword evidence="4 6" id="KW-0472">Membrane</keyword>
<dbReference type="EMBL" id="KE546990">
    <property type="protein sequence ID" value="EPY51821.1"/>
    <property type="molecule type" value="Genomic_DNA"/>
</dbReference>
<accession>S9XDK3</accession>
<feature type="compositionally biased region" description="Polar residues" evidence="5">
    <location>
        <begin position="473"/>
        <end position="488"/>
    </location>
</feature>
<feature type="region of interest" description="Disordered" evidence="5">
    <location>
        <begin position="463"/>
        <end position="579"/>
    </location>
</feature>
<dbReference type="OrthoDB" id="5390009at2759"/>
<feature type="compositionally biased region" description="Polar residues" evidence="5">
    <location>
        <begin position="361"/>
        <end position="385"/>
    </location>
</feature>
<dbReference type="STRING" id="653667.S9XDK3"/>
<feature type="compositionally biased region" description="Polar residues" evidence="5">
    <location>
        <begin position="322"/>
        <end position="354"/>
    </location>
</feature>
<feature type="compositionally biased region" description="Polar residues" evidence="5">
    <location>
        <begin position="250"/>
        <end position="266"/>
    </location>
</feature>
<evidence type="ECO:0000313" key="8">
    <source>
        <dbReference type="Proteomes" id="UP000015464"/>
    </source>
</evidence>
<dbReference type="InterPro" id="IPR051380">
    <property type="entry name" value="pH-response_reg_palI/RIM9"/>
</dbReference>
<feature type="transmembrane region" description="Helical" evidence="6">
    <location>
        <begin position="88"/>
        <end position="112"/>
    </location>
</feature>
<dbReference type="GeneID" id="25034576"/>
<feature type="compositionally biased region" description="Basic and acidic residues" evidence="5">
    <location>
        <begin position="267"/>
        <end position="283"/>
    </location>
</feature>
<reference evidence="7 8" key="1">
    <citation type="journal article" date="2011" name="Science">
        <title>Comparative functional genomics of the fission yeasts.</title>
        <authorList>
            <person name="Rhind N."/>
            <person name="Chen Z."/>
            <person name="Yassour M."/>
            <person name="Thompson D.A."/>
            <person name="Haas B.J."/>
            <person name="Habib N."/>
            <person name="Wapinski I."/>
            <person name="Roy S."/>
            <person name="Lin M.F."/>
            <person name="Heiman D.I."/>
            <person name="Young S.K."/>
            <person name="Furuya K."/>
            <person name="Guo Y."/>
            <person name="Pidoux A."/>
            <person name="Chen H.M."/>
            <person name="Robbertse B."/>
            <person name="Goldberg J.M."/>
            <person name="Aoki K."/>
            <person name="Bayne E.H."/>
            <person name="Berlin A.M."/>
            <person name="Desjardins C.A."/>
            <person name="Dobbs E."/>
            <person name="Dukaj L."/>
            <person name="Fan L."/>
            <person name="FitzGerald M.G."/>
            <person name="French C."/>
            <person name="Gujja S."/>
            <person name="Hansen K."/>
            <person name="Keifenheim D."/>
            <person name="Levin J.Z."/>
            <person name="Mosher R.A."/>
            <person name="Mueller C.A."/>
            <person name="Pfiffner J."/>
            <person name="Priest M."/>
            <person name="Russ C."/>
            <person name="Smialowska A."/>
            <person name="Swoboda P."/>
            <person name="Sykes S.M."/>
            <person name="Vaughn M."/>
            <person name="Vengrova S."/>
            <person name="Yoder R."/>
            <person name="Zeng Q."/>
            <person name="Allshire R."/>
            <person name="Baulcombe D."/>
            <person name="Birren B.W."/>
            <person name="Brown W."/>
            <person name="Ekwall K."/>
            <person name="Kellis M."/>
            <person name="Leatherwood J."/>
            <person name="Levin H."/>
            <person name="Margalit H."/>
            <person name="Martienssen R."/>
            <person name="Nieduszynski C.A."/>
            <person name="Spatafora J.W."/>
            <person name="Friedman N."/>
            <person name="Dalgaard J.Z."/>
            <person name="Baumann P."/>
            <person name="Niki H."/>
            <person name="Regev A."/>
            <person name="Nusbaum C."/>
        </authorList>
    </citation>
    <scope>NUCLEOTIDE SEQUENCE [LARGE SCALE GENOMIC DNA]</scope>
    <source>
        <strain evidence="8">OY26 / ATCC MYA-4695 / CBS 11777 / NBRC 106824 / NRRL Y48691</strain>
    </source>
</reference>
<evidence type="ECO:0000256" key="3">
    <source>
        <dbReference type="ARBA" id="ARBA00022989"/>
    </source>
</evidence>
<proteinExistence type="predicted"/>
<evidence type="ECO:0000256" key="5">
    <source>
        <dbReference type="SAM" id="MobiDB-lite"/>
    </source>
</evidence>
<dbReference type="Pfam" id="PF06687">
    <property type="entry name" value="SUR7"/>
    <property type="match status" value="1"/>
</dbReference>
<dbReference type="PANTHER" id="PTHR28013">
    <property type="entry name" value="PROTEIN DCV1-RELATED"/>
    <property type="match status" value="1"/>
</dbReference>
<keyword evidence="8" id="KW-1185">Reference proteome</keyword>
<feature type="compositionally biased region" description="Polar residues" evidence="5">
    <location>
        <begin position="508"/>
        <end position="526"/>
    </location>
</feature>
<dbReference type="PANTHER" id="PTHR28013:SF3">
    <property type="entry name" value="PROTEIN DCV1-RELATED"/>
    <property type="match status" value="1"/>
</dbReference>